<reference evidence="2 3" key="1">
    <citation type="submission" date="2019-11" db="EMBL/GenBank/DDBJ databases">
        <authorList>
            <person name="Jiang L.-Q."/>
        </authorList>
    </citation>
    <scope>NUCLEOTIDE SEQUENCE [LARGE SCALE GENOMIC DNA]</scope>
    <source>
        <strain evidence="2 3">YIM 132087</strain>
    </source>
</reference>
<name>A0A7K1FI61_9ACTN</name>
<protein>
    <submittedName>
        <fullName evidence="2">MarR family transcriptional regulator</fullName>
    </submittedName>
</protein>
<dbReference type="InterPro" id="IPR000835">
    <property type="entry name" value="HTH_MarR-typ"/>
</dbReference>
<dbReference type="GO" id="GO:0006950">
    <property type="term" value="P:response to stress"/>
    <property type="evidence" value="ECO:0007669"/>
    <property type="project" value="TreeGrafter"/>
</dbReference>
<dbReference type="EMBL" id="WLYK01000001">
    <property type="protein sequence ID" value="MTD13817.1"/>
    <property type="molecule type" value="Genomic_DNA"/>
</dbReference>
<dbReference type="GO" id="GO:0003700">
    <property type="term" value="F:DNA-binding transcription factor activity"/>
    <property type="evidence" value="ECO:0007669"/>
    <property type="project" value="InterPro"/>
</dbReference>
<evidence type="ECO:0000313" key="2">
    <source>
        <dbReference type="EMBL" id="MTD13817.1"/>
    </source>
</evidence>
<evidence type="ECO:0000259" key="1">
    <source>
        <dbReference type="PROSITE" id="PS50995"/>
    </source>
</evidence>
<sequence>MSDTRWLDEREARAWRALQHLRMPLELALNRQLAKDSGLSTADYSVLVALSEAPNHRLRARDLVRAVGWEKSRLSHHIRRMETRGLVTREECPTDARGAFIRLTAQGIVTIEQAAPGHVEAVRDLVIDRLTPEQLDSLAAIGEAVGAQLRAVGCPDAATAGEDDDEPPTTAVAPVVEEGCPSAARSVSLDLPFG</sequence>
<dbReference type="InterPro" id="IPR036390">
    <property type="entry name" value="WH_DNA-bd_sf"/>
</dbReference>
<dbReference type="PANTHER" id="PTHR33164">
    <property type="entry name" value="TRANSCRIPTIONAL REGULATOR, MARR FAMILY"/>
    <property type="match status" value="1"/>
</dbReference>
<comment type="caution">
    <text evidence="2">The sequence shown here is derived from an EMBL/GenBank/DDBJ whole genome shotgun (WGS) entry which is preliminary data.</text>
</comment>
<dbReference type="InterPro" id="IPR036388">
    <property type="entry name" value="WH-like_DNA-bd_sf"/>
</dbReference>
<dbReference type="AlphaFoldDB" id="A0A7K1FI61"/>
<dbReference type="SUPFAM" id="SSF46785">
    <property type="entry name" value="Winged helix' DNA-binding domain"/>
    <property type="match status" value="1"/>
</dbReference>
<dbReference type="PROSITE" id="PS50995">
    <property type="entry name" value="HTH_MARR_2"/>
    <property type="match status" value="1"/>
</dbReference>
<dbReference type="SMART" id="SM00347">
    <property type="entry name" value="HTH_MARR"/>
    <property type="match status" value="1"/>
</dbReference>
<dbReference type="Pfam" id="PF12802">
    <property type="entry name" value="MarR_2"/>
    <property type="match status" value="1"/>
</dbReference>
<accession>A0A7K1FI61</accession>
<dbReference type="InterPro" id="IPR039422">
    <property type="entry name" value="MarR/SlyA-like"/>
</dbReference>
<feature type="domain" description="HTH marR-type" evidence="1">
    <location>
        <begin position="11"/>
        <end position="147"/>
    </location>
</feature>
<evidence type="ECO:0000313" key="3">
    <source>
        <dbReference type="Proteomes" id="UP000460221"/>
    </source>
</evidence>
<dbReference type="RefSeq" id="WP_154767580.1">
    <property type="nucleotide sequence ID" value="NZ_WLYK01000001.1"/>
</dbReference>
<dbReference type="Proteomes" id="UP000460221">
    <property type="component" value="Unassembled WGS sequence"/>
</dbReference>
<dbReference type="PANTHER" id="PTHR33164:SF99">
    <property type="entry name" value="MARR FAMILY REGULATORY PROTEIN"/>
    <property type="match status" value="1"/>
</dbReference>
<gene>
    <name evidence="2" type="ORF">GIS00_07665</name>
</gene>
<keyword evidence="3" id="KW-1185">Reference proteome</keyword>
<organism evidence="2 3">
    <name type="scientific">Nakamurella alba</name>
    <dbReference type="NCBI Taxonomy" id="2665158"/>
    <lineage>
        <taxon>Bacteria</taxon>
        <taxon>Bacillati</taxon>
        <taxon>Actinomycetota</taxon>
        <taxon>Actinomycetes</taxon>
        <taxon>Nakamurellales</taxon>
        <taxon>Nakamurellaceae</taxon>
        <taxon>Nakamurella</taxon>
    </lineage>
</organism>
<proteinExistence type="predicted"/>
<dbReference type="Gene3D" id="1.10.10.10">
    <property type="entry name" value="Winged helix-like DNA-binding domain superfamily/Winged helix DNA-binding domain"/>
    <property type="match status" value="1"/>
</dbReference>